<comment type="similarity">
    <text evidence="2">Belongs to the NOP16 family.</text>
</comment>
<dbReference type="KEGG" id="acan:ACA1_143800"/>
<evidence type="ECO:0000256" key="1">
    <source>
        <dbReference type="ARBA" id="ARBA00004604"/>
    </source>
</evidence>
<feature type="region of interest" description="Disordered" evidence="5">
    <location>
        <begin position="134"/>
        <end position="191"/>
    </location>
</feature>
<evidence type="ECO:0000256" key="3">
    <source>
        <dbReference type="ARBA" id="ARBA00015522"/>
    </source>
</evidence>
<sequence length="191" mass="22512">MPRRPRKHMRKKIRFNAKKNKKKLEFEDPEIKKRWDKDKSPHQNYLNLGLKLDPNATNAPAKDPVEFNVPEPAPRPKDKRMTKMEELYYKALVDKHGTNFKAMARDIKLNYNQLTETKLERRALFYIEAYRKPDEDHKRKRAEFLAGGGKNNAEEEDDNDDGDEDDDEEDGEEDGEEEEEDGEDEDEDGDE</sequence>
<evidence type="ECO:0000256" key="4">
    <source>
        <dbReference type="ARBA" id="ARBA00023242"/>
    </source>
</evidence>
<gene>
    <name evidence="6" type="ORF">ACA1_143800</name>
</gene>
<accession>L8HFS3</accession>
<evidence type="ECO:0000313" key="7">
    <source>
        <dbReference type="Proteomes" id="UP000011083"/>
    </source>
</evidence>
<dbReference type="PANTHER" id="PTHR13243">
    <property type="entry name" value="HSPC111 PROTEIN-RELATED"/>
    <property type="match status" value="1"/>
</dbReference>
<evidence type="ECO:0000256" key="5">
    <source>
        <dbReference type="SAM" id="MobiDB-lite"/>
    </source>
</evidence>
<dbReference type="GO" id="GO:0042273">
    <property type="term" value="P:ribosomal large subunit biogenesis"/>
    <property type="evidence" value="ECO:0007669"/>
    <property type="project" value="TreeGrafter"/>
</dbReference>
<dbReference type="STRING" id="1257118.L8HFS3"/>
<proteinExistence type="inferred from homology"/>
<keyword evidence="4" id="KW-0539">Nucleus</keyword>
<dbReference type="OrthoDB" id="285729at2759"/>
<reference evidence="6 7" key="1">
    <citation type="journal article" date="2013" name="Genome Biol.">
        <title>Genome of Acanthamoeba castellanii highlights extensive lateral gene transfer and early evolution of tyrosine kinase signaling.</title>
        <authorList>
            <person name="Clarke M."/>
            <person name="Lohan A.J."/>
            <person name="Liu B."/>
            <person name="Lagkouvardos I."/>
            <person name="Roy S."/>
            <person name="Zafar N."/>
            <person name="Bertelli C."/>
            <person name="Schilde C."/>
            <person name="Kianianmomeni A."/>
            <person name="Burglin T.R."/>
            <person name="Frech C."/>
            <person name="Turcotte B."/>
            <person name="Kopec K.O."/>
            <person name="Synnott J.M."/>
            <person name="Choo C."/>
            <person name="Paponov I."/>
            <person name="Finkler A."/>
            <person name="Soon Heng Tan C."/>
            <person name="Hutchins A.P."/>
            <person name="Weinmeier T."/>
            <person name="Rattei T."/>
            <person name="Chu J.S."/>
            <person name="Gimenez G."/>
            <person name="Irimia M."/>
            <person name="Rigden D.J."/>
            <person name="Fitzpatrick D.A."/>
            <person name="Lorenzo-Morales J."/>
            <person name="Bateman A."/>
            <person name="Chiu C.H."/>
            <person name="Tang P."/>
            <person name="Hegemann P."/>
            <person name="Fromm H."/>
            <person name="Raoult D."/>
            <person name="Greub G."/>
            <person name="Miranda-Saavedra D."/>
            <person name="Chen N."/>
            <person name="Nash P."/>
            <person name="Ginger M.L."/>
            <person name="Horn M."/>
            <person name="Schaap P."/>
            <person name="Caler L."/>
            <person name="Loftus B."/>
        </authorList>
    </citation>
    <scope>NUCLEOTIDE SEQUENCE [LARGE SCALE GENOMIC DNA]</scope>
    <source>
        <strain evidence="6 7">Neff</strain>
    </source>
</reference>
<dbReference type="VEuPathDB" id="AmoebaDB:ACA1_143800"/>
<feature type="compositionally biased region" description="Acidic residues" evidence="5">
    <location>
        <begin position="154"/>
        <end position="191"/>
    </location>
</feature>
<name>L8HFS3_ACACF</name>
<dbReference type="GO" id="GO:0005730">
    <property type="term" value="C:nucleolus"/>
    <property type="evidence" value="ECO:0007669"/>
    <property type="project" value="UniProtKB-SubCell"/>
</dbReference>
<keyword evidence="7" id="KW-1185">Reference proteome</keyword>
<dbReference type="InterPro" id="IPR019002">
    <property type="entry name" value="Ribosome_biogenesis_Nop16"/>
</dbReference>
<dbReference type="Proteomes" id="UP000011083">
    <property type="component" value="Unassembled WGS sequence"/>
</dbReference>
<organism evidence="6 7">
    <name type="scientific">Acanthamoeba castellanii (strain ATCC 30010 / Neff)</name>
    <dbReference type="NCBI Taxonomy" id="1257118"/>
    <lineage>
        <taxon>Eukaryota</taxon>
        <taxon>Amoebozoa</taxon>
        <taxon>Discosea</taxon>
        <taxon>Longamoebia</taxon>
        <taxon>Centramoebida</taxon>
        <taxon>Acanthamoebidae</taxon>
        <taxon>Acanthamoeba</taxon>
    </lineage>
</organism>
<dbReference type="OMA" id="KIRFNAK"/>
<dbReference type="PANTHER" id="PTHR13243:SF1">
    <property type="entry name" value="NUCLEOLAR PROTEIN 16"/>
    <property type="match status" value="1"/>
</dbReference>
<evidence type="ECO:0000313" key="6">
    <source>
        <dbReference type="EMBL" id="ELR24000.1"/>
    </source>
</evidence>
<dbReference type="EMBL" id="KB007840">
    <property type="protein sequence ID" value="ELR24000.1"/>
    <property type="molecule type" value="Genomic_DNA"/>
</dbReference>
<protein>
    <recommendedName>
        <fullName evidence="3">Nucleolar protein 16</fullName>
    </recommendedName>
</protein>
<evidence type="ECO:0000256" key="2">
    <source>
        <dbReference type="ARBA" id="ARBA00008479"/>
    </source>
</evidence>
<dbReference type="Pfam" id="PF09420">
    <property type="entry name" value="Nop16"/>
    <property type="match status" value="2"/>
</dbReference>
<comment type="subcellular location">
    <subcellularLocation>
        <location evidence="1">Nucleus</location>
        <location evidence="1">Nucleolus</location>
    </subcellularLocation>
</comment>
<feature type="region of interest" description="Disordered" evidence="5">
    <location>
        <begin position="51"/>
        <end position="81"/>
    </location>
</feature>
<dbReference type="GeneID" id="14924999"/>
<dbReference type="AlphaFoldDB" id="L8HFS3"/>
<dbReference type="RefSeq" id="XP_004353528.1">
    <property type="nucleotide sequence ID" value="XM_004353476.1"/>
</dbReference>